<dbReference type="InterPro" id="IPR050993">
    <property type="entry name" value="Isochorismatase_domain"/>
</dbReference>
<reference evidence="4" key="2">
    <citation type="submission" date="2013-03" db="EMBL/GenBank/DDBJ databases">
        <authorList>
            <person name="Motta M.C.M."/>
            <person name="Martins A.C.A."/>
            <person name="Preta C.M.C.C."/>
            <person name="Silva R."/>
            <person name="de Souza S.S."/>
            <person name="Klein C.C."/>
            <person name="de Almeida L.G.P."/>
            <person name="Cunha O.L."/>
            <person name="Colabardini A.C."/>
            <person name="Lima B.A."/>
            <person name="Machado C.R."/>
            <person name="Soares C.M.A."/>
            <person name="de Menezes C.B.A."/>
            <person name="Bartolomeu D.C."/>
            <person name="Grisard E.C."/>
            <person name="Fantinatti-Garboggini F."/>
            <person name="Rodrigues-Luiz G.F."/>
            <person name="Wagner G."/>
            <person name="Goldman G.H."/>
            <person name="Fietto J.L.R."/>
            <person name="Ciapina L.P."/>
            <person name="Brocchi M."/>
            <person name="Elias M.C."/>
            <person name="Goldman M.H.S."/>
            <person name="Sagot M.-F."/>
            <person name="Pereira M."/>
            <person name="Stoco P.H."/>
            <person name="Teixeira S.M.R."/>
            <person name="de Mendonca-Neto R.P."/>
            <person name="Maciel T.E.F."/>
            <person name="Mendes T.A.O."/>
            <person name="Urmenyi T.P."/>
            <person name="Teixeira M.M.G."/>
            <person name="de Camargo E.F.P."/>
            <person name="de Sousa W."/>
            <person name="Schenkman S."/>
            <person name="de Vasconcelos A.T.R."/>
        </authorList>
    </citation>
    <scope>NUCLEOTIDE SEQUENCE</scope>
</reference>
<dbReference type="InterPro" id="IPR000868">
    <property type="entry name" value="Isochorismatase-like_dom"/>
</dbReference>
<dbReference type="PANTHER" id="PTHR14119:SF3">
    <property type="entry name" value="ISOCHORISMATASE DOMAIN-CONTAINING PROTEIN 2"/>
    <property type="match status" value="1"/>
</dbReference>
<name>S9V4V3_9TRYP</name>
<accession>S9V4V3</accession>
<feature type="domain" description="Isochorismatase-like" evidence="2">
    <location>
        <begin position="17"/>
        <end position="165"/>
    </location>
</feature>
<dbReference type="OrthoDB" id="269496at2759"/>
<reference evidence="4 5" key="1">
    <citation type="journal article" date="2013" name="PLoS ONE">
        <title>Predicting the Proteins of Angomonas deanei, Strigomonas culicis and Their Respective Endosymbionts Reveals New Aspects of the Trypanosomatidae Family.</title>
        <authorList>
            <person name="Motta M.C."/>
            <person name="Martins A.C."/>
            <person name="de Souza S.S."/>
            <person name="Catta-Preta C.M."/>
            <person name="Silva R."/>
            <person name="Klein C.C."/>
            <person name="de Almeida L.G."/>
            <person name="de Lima Cunha O."/>
            <person name="Ciapina L.P."/>
            <person name="Brocchi M."/>
            <person name="Colabardini A.C."/>
            <person name="de Araujo Lima B."/>
            <person name="Machado C.R."/>
            <person name="de Almeida Soares C.M."/>
            <person name="Probst C.M."/>
            <person name="de Menezes C.B."/>
            <person name="Thompson C.E."/>
            <person name="Bartholomeu D.C."/>
            <person name="Gradia D.F."/>
            <person name="Pavoni D.P."/>
            <person name="Grisard E.C."/>
            <person name="Fantinatti-Garboggini F."/>
            <person name="Marchini F.K."/>
            <person name="Rodrigues-Luiz G.F."/>
            <person name="Wagner G."/>
            <person name="Goldman G.H."/>
            <person name="Fietto J.L."/>
            <person name="Elias M.C."/>
            <person name="Goldman M.H."/>
            <person name="Sagot M.F."/>
            <person name="Pereira M."/>
            <person name="Stoco P.H."/>
            <person name="de Mendonca-Neto R.P."/>
            <person name="Teixeira S.M."/>
            <person name="Maciel T.E."/>
            <person name="de Oliveira Mendes T.A."/>
            <person name="Urmenyi T.P."/>
            <person name="de Souza W."/>
            <person name="Schenkman S."/>
            <person name="de Vasconcelos A.T."/>
        </authorList>
    </citation>
    <scope>NUCLEOTIDE SEQUENCE [LARGE SCALE GENOMIC DNA]</scope>
</reference>
<evidence type="ECO:0000313" key="4">
    <source>
        <dbReference type="EMBL" id="EPY35918.1"/>
    </source>
</evidence>
<comment type="similarity">
    <text evidence="1">Belongs to the isochorismatase family.</text>
</comment>
<comment type="caution">
    <text evidence="4">The sequence shown here is derived from an EMBL/GenBank/DDBJ whole genome shotgun (WGS) entry which is preliminary data.</text>
</comment>
<protein>
    <submittedName>
        <fullName evidence="4">Mitochondrial associated ribonuclease</fullName>
    </submittedName>
</protein>
<organism evidence="4 5">
    <name type="scientific">Strigomonas culicis</name>
    <dbReference type="NCBI Taxonomy" id="28005"/>
    <lineage>
        <taxon>Eukaryota</taxon>
        <taxon>Discoba</taxon>
        <taxon>Euglenozoa</taxon>
        <taxon>Kinetoplastea</taxon>
        <taxon>Metakinetoplastina</taxon>
        <taxon>Trypanosomatida</taxon>
        <taxon>Trypanosomatidae</taxon>
        <taxon>Strigomonadinae</taxon>
        <taxon>Strigomonas</taxon>
    </lineage>
</organism>
<dbReference type="AlphaFoldDB" id="S9V4V3"/>
<evidence type="ECO:0000259" key="2">
    <source>
        <dbReference type="Pfam" id="PF00857"/>
    </source>
</evidence>
<dbReference type="SUPFAM" id="SSF52499">
    <property type="entry name" value="Isochorismatase-like hydrolases"/>
    <property type="match status" value="1"/>
</dbReference>
<dbReference type="Pfam" id="PF00857">
    <property type="entry name" value="Isochorismatase"/>
    <property type="match status" value="1"/>
</dbReference>
<evidence type="ECO:0000256" key="1">
    <source>
        <dbReference type="ARBA" id="ARBA00006336"/>
    </source>
</evidence>
<dbReference type="EMBL" id="ATMH01009686">
    <property type="protein sequence ID" value="EPY18971.1"/>
    <property type="molecule type" value="Genomic_DNA"/>
</dbReference>
<evidence type="ECO:0000313" key="5">
    <source>
        <dbReference type="Proteomes" id="UP000015354"/>
    </source>
</evidence>
<dbReference type="Proteomes" id="UP000015354">
    <property type="component" value="Unassembled WGS sequence"/>
</dbReference>
<keyword evidence="5" id="KW-1185">Reference proteome</keyword>
<gene>
    <name evidence="4" type="ORF">STCU_00846</name>
    <name evidence="3" type="ORF">STCU_09686</name>
</gene>
<dbReference type="Gene3D" id="3.40.50.850">
    <property type="entry name" value="Isochorismatase-like"/>
    <property type="match status" value="1"/>
</dbReference>
<dbReference type="InterPro" id="IPR036380">
    <property type="entry name" value="Isochorismatase-like_sf"/>
</dbReference>
<evidence type="ECO:0000313" key="3">
    <source>
        <dbReference type="EMBL" id="EPY18971.1"/>
    </source>
</evidence>
<sequence length="197" mass="21997">MINPASYLLAPFDTCRTAFLCCDIQETLRRFIPGYEEAVKISNRMARLQECLTDERSVYLVTAQRPDKIGWQDPNIKLPASAKVFAKSYPSMLTEELAPYVLGDPARGIASVQQVVLWGHETQVCVMQTANVLLQQNIRVAIAVDGCASQKKLDHDMAVLCMSQWKGLTISTSSSIFLQLGGRSDELMPKMIRILKD</sequence>
<dbReference type="PANTHER" id="PTHR14119">
    <property type="entry name" value="HYDROLASE"/>
    <property type="match status" value="1"/>
</dbReference>
<proteinExistence type="inferred from homology"/>
<dbReference type="EMBL" id="ATMH01000846">
    <property type="protein sequence ID" value="EPY35918.1"/>
    <property type="molecule type" value="Genomic_DNA"/>
</dbReference>